<dbReference type="SUPFAM" id="SSF55031">
    <property type="entry name" value="Bacterial exopeptidase dimerisation domain"/>
    <property type="match status" value="1"/>
</dbReference>
<organism evidence="4 5">
    <name type="scientific">Crystallibacter crystallopoietes</name>
    <dbReference type="NCBI Taxonomy" id="37928"/>
    <lineage>
        <taxon>Bacteria</taxon>
        <taxon>Bacillati</taxon>
        <taxon>Actinomycetota</taxon>
        <taxon>Actinomycetes</taxon>
        <taxon>Micrococcales</taxon>
        <taxon>Micrococcaceae</taxon>
        <taxon>Crystallibacter</taxon>
    </lineage>
</organism>
<dbReference type="InterPro" id="IPR017439">
    <property type="entry name" value="Amidohydrolase"/>
</dbReference>
<feature type="binding site" evidence="2">
    <location>
        <position position="144"/>
    </location>
    <ligand>
        <name>Mn(2+)</name>
        <dbReference type="ChEBI" id="CHEBI:29035"/>
        <label>2</label>
    </ligand>
</feature>
<dbReference type="InterPro" id="IPR002933">
    <property type="entry name" value="Peptidase_M20"/>
</dbReference>
<dbReference type="Proteomes" id="UP000181917">
    <property type="component" value="Unassembled WGS sequence"/>
</dbReference>
<feature type="binding site" evidence="2">
    <location>
        <position position="375"/>
    </location>
    <ligand>
        <name>Mn(2+)</name>
        <dbReference type="ChEBI" id="CHEBI:29035"/>
        <label>2</label>
    </ligand>
</feature>
<keyword evidence="2" id="KW-0464">Manganese</keyword>
<evidence type="ECO:0000313" key="5">
    <source>
        <dbReference type="Proteomes" id="UP000181917"/>
    </source>
</evidence>
<proteinExistence type="predicted"/>
<protein>
    <submittedName>
        <fullName evidence="4">Hippurate hydrolase</fullName>
    </submittedName>
</protein>
<dbReference type="GO" id="GO:0046872">
    <property type="term" value="F:metal ion binding"/>
    <property type="evidence" value="ECO:0007669"/>
    <property type="project" value="UniProtKB-KW"/>
</dbReference>
<dbReference type="EMBL" id="FNKH01000002">
    <property type="protein sequence ID" value="SDQ57918.1"/>
    <property type="molecule type" value="Genomic_DNA"/>
</dbReference>
<dbReference type="Gene3D" id="3.30.70.360">
    <property type="match status" value="1"/>
</dbReference>
<dbReference type="GO" id="GO:0050118">
    <property type="term" value="F:N-acetyldiaminopimelate deacetylase activity"/>
    <property type="evidence" value="ECO:0007669"/>
    <property type="project" value="UniProtKB-ARBA"/>
</dbReference>
<dbReference type="PANTHER" id="PTHR11014:SF63">
    <property type="entry name" value="METALLOPEPTIDASE, PUTATIVE (AFU_ORTHOLOGUE AFUA_6G09600)-RELATED"/>
    <property type="match status" value="1"/>
</dbReference>
<sequence length="406" mass="43127">MRLEESVLAVDDELLKIYKQLHANPELSMAEFQTSAFIRRELEQLGFEVRSCGGTGLVGTLKNGAGPSVAFRADMDGLPVREETGASHASAVKARDRSGSEVPVMHACGHDIHMTVALGLARQMKADVGRWSGTLILIFQPGEETGEGARAMLDDGLWDIAQLPDCVFGLHVWPLAAGSVELVVGDTMAMGDSLRVTVKGIGGHGSQPQDSVDPVVIAANMVVALQSAVSRNLDPLSAGVVTVGTFHAGTKENIIPAEAEFTINIRSIDLDARKVLMGAVERIIGGVASAFGAPEPSISVINSFPHLYSDPVLISDIKSRFDVALGETNVRYGKPRLASEDFGLLGEAIGAPSAYWFIGGLPEGVMGNEQIPRNHSPFFYPDPVPTLEVGIRTAYEACLSVLDTNA</sequence>
<keyword evidence="1 4" id="KW-0378">Hydrolase</keyword>
<evidence type="ECO:0000313" key="4">
    <source>
        <dbReference type="EMBL" id="SDQ57918.1"/>
    </source>
</evidence>
<dbReference type="PIRSF" id="PIRSF005962">
    <property type="entry name" value="Pept_M20D_amidohydro"/>
    <property type="match status" value="1"/>
</dbReference>
<keyword evidence="5" id="KW-1185">Reference proteome</keyword>
<dbReference type="SUPFAM" id="SSF53187">
    <property type="entry name" value="Zn-dependent exopeptidases"/>
    <property type="match status" value="1"/>
</dbReference>
<dbReference type="GO" id="GO:0019877">
    <property type="term" value="P:diaminopimelate biosynthetic process"/>
    <property type="evidence" value="ECO:0007669"/>
    <property type="project" value="UniProtKB-ARBA"/>
</dbReference>
<dbReference type="FunFam" id="3.30.70.360:FF:000001">
    <property type="entry name" value="N-acetyldiaminopimelate deacetylase"/>
    <property type="match status" value="1"/>
</dbReference>
<dbReference type="InterPro" id="IPR011650">
    <property type="entry name" value="Peptidase_M20_dimer"/>
</dbReference>
<evidence type="ECO:0000256" key="2">
    <source>
        <dbReference type="PIRSR" id="PIRSR005962-1"/>
    </source>
</evidence>
<dbReference type="Pfam" id="PF01546">
    <property type="entry name" value="Peptidase_M20"/>
    <property type="match status" value="1"/>
</dbReference>
<feature type="binding site" evidence="2">
    <location>
        <position position="108"/>
    </location>
    <ligand>
        <name>Mn(2+)</name>
        <dbReference type="ChEBI" id="CHEBI:29035"/>
        <label>2</label>
    </ligand>
</feature>
<dbReference type="Gene3D" id="3.40.630.10">
    <property type="entry name" value="Zn peptidases"/>
    <property type="match status" value="1"/>
</dbReference>
<name>A0A1H1C171_9MICC</name>
<dbReference type="NCBIfam" id="TIGR01891">
    <property type="entry name" value="amidohydrolases"/>
    <property type="match status" value="1"/>
</dbReference>
<keyword evidence="2" id="KW-0479">Metal-binding</keyword>
<reference evidence="4 5" key="1">
    <citation type="submission" date="2016-10" db="EMBL/GenBank/DDBJ databases">
        <authorList>
            <person name="de Groot N.N."/>
        </authorList>
    </citation>
    <scope>NUCLEOTIDE SEQUENCE [LARGE SCALE GENOMIC DNA]</scope>
    <source>
        <strain evidence="4 5">DSM 20117</strain>
    </source>
</reference>
<dbReference type="InterPro" id="IPR036264">
    <property type="entry name" value="Bact_exopeptidase_dim_dom"/>
</dbReference>
<dbReference type="OrthoDB" id="9777385at2"/>
<dbReference type="PANTHER" id="PTHR11014">
    <property type="entry name" value="PEPTIDASE M20 FAMILY MEMBER"/>
    <property type="match status" value="1"/>
</dbReference>
<feature type="binding site" evidence="2">
    <location>
        <position position="110"/>
    </location>
    <ligand>
        <name>Mn(2+)</name>
        <dbReference type="ChEBI" id="CHEBI:29035"/>
        <label>2</label>
    </ligand>
</feature>
<feature type="domain" description="Peptidase M20 dimerisation" evidence="3">
    <location>
        <begin position="193"/>
        <end position="285"/>
    </location>
</feature>
<evidence type="ECO:0000259" key="3">
    <source>
        <dbReference type="Pfam" id="PF07687"/>
    </source>
</evidence>
<comment type="cofactor">
    <cofactor evidence="2">
        <name>Mn(2+)</name>
        <dbReference type="ChEBI" id="CHEBI:29035"/>
    </cofactor>
    <text evidence="2">The Mn(2+) ion enhances activity.</text>
</comment>
<feature type="binding site" evidence="2">
    <location>
        <position position="171"/>
    </location>
    <ligand>
        <name>Mn(2+)</name>
        <dbReference type="ChEBI" id="CHEBI:29035"/>
        <label>2</label>
    </ligand>
</feature>
<accession>A0A1H1C171</accession>
<dbReference type="Pfam" id="PF07687">
    <property type="entry name" value="M20_dimer"/>
    <property type="match status" value="1"/>
</dbReference>
<dbReference type="STRING" id="37928.SAMN04489742_1684"/>
<evidence type="ECO:0000256" key="1">
    <source>
        <dbReference type="ARBA" id="ARBA00022801"/>
    </source>
</evidence>
<gene>
    <name evidence="4" type="ORF">SAMN04489742_1684</name>
</gene>
<dbReference type="AlphaFoldDB" id="A0A1H1C171"/>
<dbReference type="KEGG" id="acry:AC20117_08935"/>